<organism evidence="2 5">
    <name type="scientific">Pseudomonas amygdali pv. lachrymans</name>
    <name type="common">Pseudomonas syringae pv. lachrymans</name>
    <dbReference type="NCBI Taxonomy" id="53707"/>
    <lineage>
        <taxon>Bacteria</taxon>
        <taxon>Pseudomonadati</taxon>
        <taxon>Pseudomonadota</taxon>
        <taxon>Gammaproteobacteria</taxon>
        <taxon>Pseudomonadales</taxon>
        <taxon>Pseudomonadaceae</taxon>
        <taxon>Pseudomonas</taxon>
        <taxon>Pseudomonas amygdali</taxon>
    </lineage>
</organism>
<gene>
    <name evidence="1" type="ORF">AC499_3922</name>
    <name evidence="2" type="ORF">ALO35_101494</name>
    <name evidence="3" type="ORF">ALP33_101395</name>
</gene>
<keyword evidence="4" id="KW-1185">Reference proteome</keyword>
<dbReference type="Proteomes" id="UP000271817">
    <property type="component" value="Unassembled WGS sequence"/>
</dbReference>
<reference evidence="1 4" key="3">
    <citation type="submission" date="2015-10" db="EMBL/GenBank/DDBJ databases">
        <title>Comparative genomics and high-throughput reverse genetic screens identify a new phytobacterial MAMP and an Arabidopsis receptor required for immune elicitation.</title>
        <authorList>
            <person name="Mott G.A."/>
            <person name="Thakur S."/>
            <person name="Wang P.W."/>
            <person name="Desveaux D."/>
            <person name="Guttman D.S."/>
        </authorList>
    </citation>
    <scope>NUCLEOTIDE SEQUENCE [LARGE SCALE GENOMIC DNA]</scope>
    <source>
        <strain evidence="1 4">107</strain>
    </source>
</reference>
<dbReference type="EMBL" id="LJQP01000470">
    <property type="protein sequence ID" value="KPX55245.1"/>
    <property type="molecule type" value="Genomic_DNA"/>
</dbReference>
<accession>A0A0N0GAE5</accession>
<evidence type="ECO:0000313" key="2">
    <source>
        <dbReference type="EMBL" id="KPX55245.1"/>
    </source>
</evidence>
<dbReference type="Proteomes" id="UP000050265">
    <property type="component" value="Unassembled WGS sequence"/>
</dbReference>
<evidence type="ECO:0000313" key="6">
    <source>
        <dbReference type="Proteomes" id="UP000271817"/>
    </source>
</evidence>
<proteinExistence type="predicted"/>
<name>A0A0N0GAE5_PSEAV</name>
<evidence type="ECO:0000313" key="5">
    <source>
        <dbReference type="Proteomes" id="UP000050265"/>
    </source>
</evidence>
<sequence>MHKVVRYRKGRYRQRLAETPCLAAIAGDVEEGWMRVKVTLL</sequence>
<dbReference type="EMBL" id="RBTW01000102">
    <property type="protein sequence ID" value="RMU20801.1"/>
    <property type="molecule type" value="Genomic_DNA"/>
</dbReference>
<reference evidence="3 6" key="4">
    <citation type="submission" date="2018-08" db="EMBL/GenBank/DDBJ databases">
        <title>Recombination of ecologically and evolutionarily significant loci maintains genetic cohesion in the Pseudomonas syringae species complex.</title>
        <authorList>
            <person name="Dillon M."/>
            <person name="Thakur S."/>
            <person name="Almeida R.N.D."/>
            <person name="Weir B.S."/>
            <person name="Guttman D.S."/>
        </authorList>
    </citation>
    <scope>NUCLEOTIDE SEQUENCE [LARGE SCALE GENOMIC DNA]</scope>
    <source>
        <strain evidence="3 6">ICMP 3402</strain>
    </source>
</reference>
<comment type="caution">
    <text evidence="2">The sequence shown here is derived from an EMBL/GenBank/DDBJ whole genome shotgun (WGS) entry which is preliminary data.</text>
</comment>
<protein>
    <submittedName>
        <fullName evidence="2">Uncharacterized protein</fullName>
    </submittedName>
</protein>
<evidence type="ECO:0000313" key="3">
    <source>
        <dbReference type="EMBL" id="RMU20801.1"/>
    </source>
</evidence>
<reference evidence="2 5" key="2">
    <citation type="submission" date="2015-09" db="EMBL/GenBank/DDBJ databases">
        <title>Genome announcement of multiple Pseudomonas syringae strains.</title>
        <authorList>
            <person name="Thakur S."/>
            <person name="Wang P.W."/>
            <person name="Gong Y."/>
            <person name="Weir B.S."/>
            <person name="Guttman D.S."/>
        </authorList>
    </citation>
    <scope>NUCLEOTIDE SEQUENCE [LARGE SCALE GENOMIC DNA]</scope>
    <source>
        <strain evidence="2 5">ICMP3507</strain>
    </source>
</reference>
<dbReference type="AlphaFoldDB" id="A0A0N0GAE5"/>
<dbReference type="Proteomes" id="UP000037943">
    <property type="component" value="Unassembled WGS sequence"/>
</dbReference>
<reference evidence="1 4" key="1">
    <citation type="submission" date="2015-07" db="EMBL/GenBank/DDBJ databases">
        <authorList>
            <person name="O'Brien H.E."/>
            <person name="Thakur S."/>
            <person name="Gong Y."/>
            <person name="Wang P.W."/>
            <person name="Guttman D.S."/>
        </authorList>
    </citation>
    <scope>NUCLEOTIDE SEQUENCE [LARGE SCALE GENOMIC DNA]</scope>
    <source>
        <strain evidence="1 4">107</strain>
    </source>
</reference>
<evidence type="ECO:0000313" key="1">
    <source>
        <dbReference type="EMBL" id="KPC20133.1"/>
    </source>
</evidence>
<dbReference type="PATRIC" id="fig|53707.7.peg.4247"/>
<evidence type="ECO:0000313" key="4">
    <source>
        <dbReference type="Proteomes" id="UP000037943"/>
    </source>
</evidence>
<dbReference type="EMBL" id="LGLK01000033">
    <property type="protein sequence ID" value="KPC20133.1"/>
    <property type="molecule type" value="Genomic_DNA"/>
</dbReference>